<evidence type="ECO:0000313" key="4">
    <source>
        <dbReference type="Proteomes" id="UP001500752"/>
    </source>
</evidence>
<dbReference type="EMBL" id="BAABEO010000025">
    <property type="protein sequence ID" value="GAA3697798.1"/>
    <property type="molecule type" value="Genomic_DNA"/>
</dbReference>
<organism evidence="3 4">
    <name type="scientific">Arthrobacter ginkgonis</name>
    <dbReference type="NCBI Taxonomy" id="1630594"/>
    <lineage>
        <taxon>Bacteria</taxon>
        <taxon>Bacillati</taxon>
        <taxon>Actinomycetota</taxon>
        <taxon>Actinomycetes</taxon>
        <taxon>Micrococcales</taxon>
        <taxon>Micrococcaceae</taxon>
        <taxon>Arthrobacter</taxon>
    </lineage>
</organism>
<comment type="caution">
    <text evidence="3">The sequence shown here is derived from an EMBL/GenBank/DDBJ whole genome shotgun (WGS) entry which is preliminary data.</text>
</comment>
<sequence>MRVERSGNPAGEPLPRGDMPPGRAALLGRAMLPRRTVLAAAAAGLLAGCGTGGRSGASSPPQATASTTSGSGAPASSSAPADGGTDPAVTATIAEGLDTPWSLAFLPDGTALVSERDTALIKRIGPAVGGSGVNETVAEVPGTVHGGEGGLLGLALSPEFARDGLLYVYRTAADGNRVSSFRYGDGLGPENALGRETVLLAEIPSSRIHNGGRIAFGPDGFLYVGTGDASHADLAQDTAALAGKILRLARDGTPAPGNPFGNAVHSFGHRNVQGLAWDGHGRLWASEFGPDRDDELNLVRAGDNHGWPLVTGTHPAAGTIPAVHVWSSTADASPSALAILGGTAYVACLRGQRLWRLPLPEPGTEYDAGGRLPGAADFLRGNAAAGGFGRLRDVAVAPDGTLWLATNEGGASRVLRVEV</sequence>
<dbReference type="InterPro" id="IPR006311">
    <property type="entry name" value="TAT_signal"/>
</dbReference>
<dbReference type="PANTHER" id="PTHR19328">
    <property type="entry name" value="HEDGEHOG-INTERACTING PROTEIN"/>
    <property type="match status" value="1"/>
</dbReference>
<dbReference type="Proteomes" id="UP001500752">
    <property type="component" value="Unassembled WGS sequence"/>
</dbReference>
<dbReference type="InterPro" id="IPR011041">
    <property type="entry name" value="Quinoprot_gluc/sorb_DH_b-prop"/>
</dbReference>
<feature type="region of interest" description="Disordered" evidence="1">
    <location>
        <begin position="52"/>
        <end position="88"/>
    </location>
</feature>
<evidence type="ECO:0000256" key="1">
    <source>
        <dbReference type="SAM" id="MobiDB-lite"/>
    </source>
</evidence>
<dbReference type="PROSITE" id="PS51318">
    <property type="entry name" value="TAT"/>
    <property type="match status" value="1"/>
</dbReference>
<gene>
    <name evidence="3" type="ORF">GCM10023081_38460</name>
</gene>
<dbReference type="Gene3D" id="2.120.10.30">
    <property type="entry name" value="TolB, C-terminal domain"/>
    <property type="match status" value="1"/>
</dbReference>
<proteinExistence type="predicted"/>
<feature type="compositionally biased region" description="Low complexity" evidence="1">
    <location>
        <begin position="56"/>
        <end position="85"/>
    </location>
</feature>
<reference evidence="4" key="1">
    <citation type="journal article" date="2019" name="Int. J. Syst. Evol. Microbiol.">
        <title>The Global Catalogue of Microorganisms (GCM) 10K type strain sequencing project: providing services to taxonomists for standard genome sequencing and annotation.</title>
        <authorList>
            <consortium name="The Broad Institute Genomics Platform"/>
            <consortium name="The Broad Institute Genome Sequencing Center for Infectious Disease"/>
            <person name="Wu L."/>
            <person name="Ma J."/>
        </authorList>
    </citation>
    <scope>NUCLEOTIDE SEQUENCE [LARGE SCALE GENOMIC DNA]</scope>
    <source>
        <strain evidence="4">JCM 30742</strain>
    </source>
</reference>
<evidence type="ECO:0000259" key="2">
    <source>
        <dbReference type="Pfam" id="PF07995"/>
    </source>
</evidence>
<dbReference type="SUPFAM" id="SSF50952">
    <property type="entry name" value="Soluble quinoprotein glucose dehydrogenase"/>
    <property type="match status" value="1"/>
</dbReference>
<keyword evidence="4" id="KW-1185">Reference proteome</keyword>
<dbReference type="PANTHER" id="PTHR19328:SF13">
    <property type="entry name" value="HIPL1 PROTEIN"/>
    <property type="match status" value="1"/>
</dbReference>
<name>A0ABP7D2C2_9MICC</name>
<accession>A0ABP7D2C2</accession>
<dbReference type="Pfam" id="PF07995">
    <property type="entry name" value="GSDH"/>
    <property type="match status" value="1"/>
</dbReference>
<protein>
    <submittedName>
        <fullName evidence="3">PQQ-dependent sugar dehydrogenase</fullName>
    </submittedName>
</protein>
<dbReference type="InterPro" id="IPR012938">
    <property type="entry name" value="Glc/Sorbosone_DH"/>
</dbReference>
<evidence type="ECO:0000313" key="3">
    <source>
        <dbReference type="EMBL" id="GAA3697798.1"/>
    </source>
</evidence>
<dbReference type="RefSeq" id="WP_345153404.1">
    <property type="nucleotide sequence ID" value="NZ_BAABEO010000025.1"/>
</dbReference>
<feature type="region of interest" description="Disordered" evidence="1">
    <location>
        <begin position="1"/>
        <end position="22"/>
    </location>
</feature>
<feature type="domain" description="Glucose/Sorbosone dehydrogenase" evidence="2">
    <location>
        <begin position="97"/>
        <end position="410"/>
    </location>
</feature>
<dbReference type="InterPro" id="IPR011042">
    <property type="entry name" value="6-blade_b-propeller_TolB-like"/>
</dbReference>